<name>A0AAU9JQ45_9CILI</name>
<protein>
    <submittedName>
        <fullName evidence="1">Uncharacterized protein</fullName>
    </submittedName>
</protein>
<evidence type="ECO:0000313" key="2">
    <source>
        <dbReference type="Proteomes" id="UP001162131"/>
    </source>
</evidence>
<dbReference type="Proteomes" id="UP001162131">
    <property type="component" value="Unassembled WGS sequence"/>
</dbReference>
<evidence type="ECO:0000313" key="1">
    <source>
        <dbReference type="EMBL" id="CAG9323024.1"/>
    </source>
</evidence>
<dbReference type="AlphaFoldDB" id="A0AAU9JQ45"/>
<keyword evidence="2" id="KW-1185">Reference proteome</keyword>
<reference evidence="1" key="1">
    <citation type="submission" date="2021-09" db="EMBL/GenBank/DDBJ databases">
        <authorList>
            <consortium name="AG Swart"/>
            <person name="Singh M."/>
            <person name="Singh A."/>
            <person name="Seah K."/>
            <person name="Emmerich C."/>
        </authorList>
    </citation>
    <scope>NUCLEOTIDE SEQUENCE</scope>
    <source>
        <strain evidence="1">ATCC30299</strain>
    </source>
</reference>
<proteinExistence type="predicted"/>
<sequence>MAFPIEGDGLLDNLFYYVWLKAARDEGLRGFFLPDTVVYKYQQPRSWYFTSIDGTIKKKCKDKLTTQCIEDAFLRKKSESGIVACYIFMSASNNRVIEFFGPEELKHFLNYRKKAQEGILQKWIDPKGEKNSIIQMVWSPKICLFEYRENLKDLYDQRYDMYERAVTFEGEEFHSSSIALRGNELKKHLKNIVELLVMHISEVTSNKLSINRMVLHFKQDKYDNLWLLRATSIRCSEHQNSPLDLNSVIKLPETVNGHKFSTNPQCPMALQKTVLCRNCEEAMEADRMCEISYRMIITAQDGIPPLLKKIHSHMTVDEFEKFRHNPLFLNKQTLVCDQCFLIFTNQWQTSGALPRPQSVPIFGTQPLDPKKTNRRREVTLLSRPENQYMERTVKSSKSTRAFRPNSAAGGEIQLAFTSFRSEIPRIPALNLPRPRTEQQLRGQVSLARMLGTVDITSFLEERYSNKRRQL</sequence>
<gene>
    <name evidence="1" type="ORF">BSTOLATCC_MIC32929</name>
</gene>
<dbReference type="EMBL" id="CAJZBQ010000033">
    <property type="protein sequence ID" value="CAG9323024.1"/>
    <property type="molecule type" value="Genomic_DNA"/>
</dbReference>
<organism evidence="1 2">
    <name type="scientific">Blepharisma stoltei</name>
    <dbReference type="NCBI Taxonomy" id="1481888"/>
    <lineage>
        <taxon>Eukaryota</taxon>
        <taxon>Sar</taxon>
        <taxon>Alveolata</taxon>
        <taxon>Ciliophora</taxon>
        <taxon>Postciliodesmatophora</taxon>
        <taxon>Heterotrichea</taxon>
        <taxon>Heterotrichida</taxon>
        <taxon>Blepharismidae</taxon>
        <taxon>Blepharisma</taxon>
    </lineage>
</organism>
<accession>A0AAU9JQ45</accession>
<comment type="caution">
    <text evidence="1">The sequence shown here is derived from an EMBL/GenBank/DDBJ whole genome shotgun (WGS) entry which is preliminary data.</text>
</comment>